<dbReference type="AlphaFoldDB" id="A0A5B9WE29"/>
<dbReference type="Proteomes" id="UP000324233">
    <property type="component" value="Chromosome"/>
</dbReference>
<dbReference type="KEGG" id="agv:OJF2_75060"/>
<keyword evidence="1" id="KW-0812">Transmembrane</keyword>
<keyword evidence="3" id="KW-1185">Reference proteome</keyword>
<evidence type="ECO:0000313" key="3">
    <source>
        <dbReference type="Proteomes" id="UP000324233"/>
    </source>
</evidence>
<name>A0A5B9WE29_9BACT</name>
<protein>
    <submittedName>
        <fullName evidence="2">Uncharacterized protein</fullName>
    </submittedName>
</protein>
<accession>A0A5B9WE29</accession>
<evidence type="ECO:0000256" key="1">
    <source>
        <dbReference type="SAM" id="Phobius"/>
    </source>
</evidence>
<organism evidence="2 3">
    <name type="scientific">Aquisphaera giovannonii</name>
    <dbReference type="NCBI Taxonomy" id="406548"/>
    <lineage>
        <taxon>Bacteria</taxon>
        <taxon>Pseudomonadati</taxon>
        <taxon>Planctomycetota</taxon>
        <taxon>Planctomycetia</taxon>
        <taxon>Isosphaerales</taxon>
        <taxon>Isosphaeraceae</taxon>
        <taxon>Aquisphaera</taxon>
    </lineage>
</organism>
<keyword evidence="1" id="KW-0472">Membrane</keyword>
<reference evidence="2 3" key="1">
    <citation type="submission" date="2019-08" db="EMBL/GenBank/DDBJ databases">
        <title>Deep-cultivation of Planctomycetes and their phenomic and genomic characterization uncovers novel biology.</title>
        <authorList>
            <person name="Wiegand S."/>
            <person name="Jogler M."/>
            <person name="Boedeker C."/>
            <person name="Pinto D."/>
            <person name="Vollmers J."/>
            <person name="Rivas-Marin E."/>
            <person name="Kohn T."/>
            <person name="Peeters S.H."/>
            <person name="Heuer A."/>
            <person name="Rast P."/>
            <person name="Oberbeckmann S."/>
            <person name="Bunk B."/>
            <person name="Jeske O."/>
            <person name="Meyerdierks A."/>
            <person name="Storesund J.E."/>
            <person name="Kallscheuer N."/>
            <person name="Luecker S."/>
            <person name="Lage O.M."/>
            <person name="Pohl T."/>
            <person name="Merkel B.J."/>
            <person name="Hornburger P."/>
            <person name="Mueller R.-W."/>
            <person name="Bruemmer F."/>
            <person name="Labrenz M."/>
            <person name="Spormann A.M."/>
            <person name="Op den Camp H."/>
            <person name="Overmann J."/>
            <person name="Amann R."/>
            <person name="Jetten M.S.M."/>
            <person name="Mascher T."/>
            <person name="Medema M.H."/>
            <person name="Devos D.P."/>
            <person name="Kaster A.-K."/>
            <person name="Ovreas L."/>
            <person name="Rohde M."/>
            <person name="Galperin M.Y."/>
            <person name="Jogler C."/>
        </authorList>
    </citation>
    <scope>NUCLEOTIDE SEQUENCE [LARGE SCALE GENOMIC DNA]</scope>
    <source>
        <strain evidence="2 3">OJF2</strain>
    </source>
</reference>
<proteinExistence type="predicted"/>
<feature type="transmembrane region" description="Helical" evidence="1">
    <location>
        <begin position="12"/>
        <end position="34"/>
    </location>
</feature>
<dbReference type="RefSeq" id="WP_148598280.1">
    <property type="nucleotide sequence ID" value="NZ_CP042997.1"/>
</dbReference>
<dbReference type="EMBL" id="CP042997">
    <property type="protein sequence ID" value="QEH38896.1"/>
    <property type="molecule type" value="Genomic_DNA"/>
</dbReference>
<sequence length="68" mass="6946">MIGGRIVRGVQRLRVLAGPAGMVLVLSAFCGVAGANEPVPEIDAGTMSSALSLLCGGLLILTGRRRRA</sequence>
<evidence type="ECO:0000313" key="2">
    <source>
        <dbReference type="EMBL" id="QEH38896.1"/>
    </source>
</evidence>
<feature type="transmembrane region" description="Helical" evidence="1">
    <location>
        <begin position="46"/>
        <end position="63"/>
    </location>
</feature>
<keyword evidence="1" id="KW-1133">Transmembrane helix</keyword>
<gene>
    <name evidence="2" type="ORF">OJF2_75060</name>
</gene>